<evidence type="ECO:0000313" key="2">
    <source>
        <dbReference type="Proteomes" id="UP000198521"/>
    </source>
</evidence>
<protein>
    <recommendedName>
        <fullName evidence="3">DinB superfamily protein</fullName>
    </recommendedName>
</protein>
<dbReference type="RefSeq" id="WP_091410211.1">
    <property type="nucleotide sequence ID" value="NZ_FOAB01000005.1"/>
</dbReference>
<dbReference type="STRING" id="1038014.SAMN04487910_3156"/>
<dbReference type="InterPro" id="IPR011466">
    <property type="entry name" value="DUF1572"/>
</dbReference>
<proteinExistence type="predicted"/>
<dbReference type="AlphaFoldDB" id="A0A1H7SJ07"/>
<dbReference type="Pfam" id="PF07609">
    <property type="entry name" value="DUF1572"/>
    <property type="match status" value="1"/>
</dbReference>
<sequence>MNDSIIEILKTIFDRDLTKLKTEIESYTQEEHMWVETPDISNSAGNLCLHLVGNLNTYIGAEFGKTGYIRQREQEFSLKNVSRIELLSMIDDTMKIVMDSLDMITKEDLQKEYPRILMDKNPSTHRFLVHLATHLTYHLGQINYHRRILDV</sequence>
<dbReference type="InterPro" id="IPR034660">
    <property type="entry name" value="DinB/YfiT-like"/>
</dbReference>
<gene>
    <name evidence="1" type="ORF">SAMN04487910_3156</name>
</gene>
<name>A0A1H7SJ07_AQUAM</name>
<reference evidence="1 2" key="1">
    <citation type="submission" date="2016-10" db="EMBL/GenBank/DDBJ databases">
        <authorList>
            <person name="de Groot N.N."/>
        </authorList>
    </citation>
    <scope>NUCLEOTIDE SEQUENCE [LARGE SCALE GENOMIC DNA]</scope>
    <source>
        <strain evidence="1 2">DSM 25232</strain>
    </source>
</reference>
<keyword evidence="2" id="KW-1185">Reference proteome</keyword>
<dbReference type="EMBL" id="FOAB01000005">
    <property type="protein sequence ID" value="SEL71674.1"/>
    <property type="molecule type" value="Genomic_DNA"/>
</dbReference>
<dbReference type="Proteomes" id="UP000198521">
    <property type="component" value="Unassembled WGS sequence"/>
</dbReference>
<accession>A0A1H7SJ07</accession>
<dbReference type="OrthoDB" id="893570at2"/>
<dbReference type="Gene3D" id="1.20.120.450">
    <property type="entry name" value="dinb family like domain"/>
    <property type="match status" value="1"/>
</dbReference>
<evidence type="ECO:0000313" key="1">
    <source>
        <dbReference type="EMBL" id="SEL71674.1"/>
    </source>
</evidence>
<organism evidence="1 2">
    <name type="scientific">Aquimarina amphilecti</name>
    <dbReference type="NCBI Taxonomy" id="1038014"/>
    <lineage>
        <taxon>Bacteria</taxon>
        <taxon>Pseudomonadati</taxon>
        <taxon>Bacteroidota</taxon>
        <taxon>Flavobacteriia</taxon>
        <taxon>Flavobacteriales</taxon>
        <taxon>Flavobacteriaceae</taxon>
        <taxon>Aquimarina</taxon>
    </lineage>
</organism>
<evidence type="ECO:0008006" key="3">
    <source>
        <dbReference type="Google" id="ProtNLM"/>
    </source>
</evidence>
<dbReference type="SUPFAM" id="SSF109854">
    <property type="entry name" value="DinB/YfiT-like putative metalloenzymes"/>
    <property type="match status" value="1"/>
</dbReference>